<dbReference type="GO" id="GO:0015344">
    <property type="term" value="F:siderophore uptake transmembrane transporter activity"/>
    <property type="evidence" value="ECO:0007669"/>
    <property type="project" value="TreeGrafter"/>
</dbReference>
<name>A0A852V6X8_9BACT</name>
<keyword evidence="7" id="KW-0732">Signal</keyword>
<evidence type="ECO:0000256" key="4">
    <source>
        <dbReference type="ARBA" id="ARBA00022692"/>
    </source>
</evidence>
<organism evidence="9 10">
    <name type="scientific">Tunturiibacter lichenicola</name>
    <dbReference type="NCBI Taxonomy" id="2051959"/>
    <lineage>
        <taxon>Bacteria</taxon>
        <taxon>Pseudomonadati</taxon>
        <taxon>Acidobacteriota</taxon>
        <taxon>Terriglobia</taxon>
        <taxon>Terriglobales</taxon>
        <taxon>Acidobacteriaceae</taxon>
        <taxon>Tunturiibacter</taxon>
    </lineage>
</organism>
<dbReference type="Pfam" id="PF25183">
    <property type="entry name" value="OMP_b-brl_4"/>
    <property type="match status" value="1"/>
</dbReference>
<gene>
    <name evidence="9" type="ORF">HDF08_000815</name>
</gene>
<dbReference type="Gene3D" id="2.40.170.20">
    <property type="entry name" value="TonB-dependent receptor, beta-barrel domain"/>
    <property type="match status" value="1"/>
</dbReference>
<dbReference type="SUPFAM" id="SSF56935">
    <property type="entry name" value="Porins"/>
    <property type="match status" value="1"/>
</dbReference>
<reference evidence="9 10" key="1">
    <citation type="submission" date="2020-07" db="EMBL/GenBank/DDBJ databases">
        <title>Genomic Encyclopedia of Type Strains, Phase IV (KMG-V): Genome sequencing to study the core and pangenomes of soil and plant-associated prokaryotes.</title>
        <authorList>
            <person name="Whitman W."/>
        </authorList>
    </citation>
    <scope>NUCLEOTIDE SEQUENCE [LARGE SCALE GENOMIC DNA]</scope>
    <source>
        <strain evidence="9 10">M8UP22</strain>
    </source>
</reference>
<dbReference type="Proteomes" id="UP000564385">
    <property type="component" value="Unassembled WGS sequence"/>
</dbReference>
<evidence type="ECO:0000256" key="7">
    <source>
        <dbReference type="SAM" id="SignalP"/>
    </source>
</evidence>
<accession>A0A852V6X8</accession>
<dbReference type="SUPFAM" id="SSF49464">
    <property type="entry name" value="Carboxypeptidase regulatory domain-like"/>
    <property type="match status" value="1"/>
</dbReference>
<dbReference type="Gene3D" id="2.60.40.1120">
    <property type="entry name" value="Carboxypeptidase-like, regulatory domain"/>
    <property type="match status" value="1"/>
</dbReference>
<evidence type="ECO:0000256" key="2">
    <source>
        <dbReference type="ARBA" id="ARBA00022448"/>
    </source>
</evidence>
<dbReference type="InterPro" id="IPR008969">
    <property type="entry name" value="CarboxyPept-like_regulatory"/>
</dbReference>
<sequence>MKLSPASNGFLTCAAAVLLVASFGYPIAAQTAAVGNIAGTVTDTSGAAVPGAAVVVTNTDTSVSRTLATGSDGSYSATFLQPGHYEVLLGGGGFGKIDRQNLTVTVGQVLTVDAALPTASVSTEVQVSTESPIIDTDKNQISQTIDQHLISNLPVNGRRWDNFVLSTPNVAPDGNTGLISYRGVSGLYNTNLVDGANNQQAFFSEARGRSIGAPYVYPLESIQEFQSSVSGYSAELGQAAGGIVNAITKSGTNQFHGDVFEYYRTPGWNALDPLNKYNGNLTRNPFLLNQPVKTQNQFGVSIGGPILKDKLFFHFTYDGYRKVNPITYLSTYNAATTSVANLAHLCDGGTTYVSDAGNIYPTTITGVSPTQCSQAVDFIQTKLLGSFARNTTQDIYFPRLDYQLNSKTHLSASFLFENFKQPNGYNTSTTVNNGSVTQNGGVNFHQRYVVANAETALTTNSANVVHFQWSRDLETASTNSGGPAMNIGSSTVGVAAYGETSALPRGAFPDEHRIQITDIYSTIFGKHSVKLGVDVNLIHEQIANLFGGDGSFTYSTGTVEAEFANWIQDVYQVNGGRHYSSFSQTTDPITGIGADDFWNKNLDIFVEDDWKVTPKLLLSLGARYDVQLVPQPDRPNTTSTPAFNATSVINTNYHMAAPRIGFAWSPHEGTVVRGGYGLFFGLTSNSTWYTLRRENGVYQQQFSTRTYSPSGTYSAITGAPTGGPNRKFSGNSGAVYDSFAPQGGIPAFTPPGPAPINQVTGAPTPALNPGLPASTLNIRGAAPNFLNPFTHSYDLAVEQQLPLHSTLSIGYVGTRGMRLPIFVDTNVDPVNGVISNRPYYSSSASGITPIIVPIYTKRLSTATGSILTGQSDVNSWYHSMAVSVRKPLSYGVEVLANYTWAKTMDGGQSGAPNGTFNGTDAPLIPFAEGHRQGRGAEYARSDIDQRGRFVGSIVATSKLPIANRYAAYAANGWQLSGSYTAQTGFPVTGFINGTISSALGGGDGGVTGAVLTSGTGTRVPDQIARRNSFTGPGVHNLDSRISRSFPVHEGMAIEVAAEAFNVLNHRNILSVNNSLVNYTAASTPTSPTSCNFPGSSGCFTPNPSFGAPTSTSNILYGPRQVQLLGRFVF</sequence>
<evidence type="ECO:0000313" key="10">
    <source>
        <dbReference type="Proteomes" id="UP000564385"/>
    </source>
</evidence>
<evidence type="ECO:0000313" key="9">
    <source>
        <dbReference type="EMBL" id="NYF88748.1"/>
    </source>
</evidence>
<evidence type="ECO:0000259" key="8">
    <source>
        <dbReference type="Pfam" id="PF25183"/>
    </source>
</evidence>
<keyword evidence="2" id="KW-0813">Transport</keyword>
<dbReference type="InterPro" id="IPR036942">
    <property type="entry name" value="Beta-barrel_TonB_sf"/>
</dbReference>
<evidence type="ECO:0000256" key="6">
    <source>
        <dbReference type="ARBA" id="ARBA00023237"/>
    </source>
</evidence>
<dbReference type="InterPro" id="IPR039426">
    <property type="entry name" value="TonB-dep_rcpt-like"/>
</dbReference>
<comment type="caution">
    <text evidence="9">The sequence shown here is derived from an EMBL/GenBank/DDBJ whole genome shotgun (WGS) entry which is preliminary data.</text>
</comment>
<comment type="subcellular location">
    <subcellularLocation>
        <location evidence="1">Cell outer membrane</location>
        <topology evidence="1">Multi-pass membrane protein</topology>
    </subcellularLocation>
</comment>
<dbReference type="GO" id="GO:0009279">
    <property type="term" value="C:cell outer membrane"/>
    <property type="evidence" value="ECO:0007669"/>
    <property type="project" value="UniProtKB-SubCell"/>
</dbReference>
<protein>
    <recommendedName>
        <fullName evidence="8">TonB-dependent transporter Oar-like beta-barrel domain-containing protein</fullName>
    </recommendedName>
</protein>
<keyword evidence="5" id="KW-0472">Membrane</keyword>
<feature type="domain" description="TonB-dependent transporter Oar-like beta-barrel" evidence="8">
    <location>
        <begin position="247"/>
        <end position="1122"/>
    </location>
</feature>
<evidence type="ECO:0000256" key="3">
    <source>
        <dbReference type="ARBA" id="ARBA00022452"/>
    </source>
</evidence>
<dbReference type="PANTHER" id="PTHR30069">
    <property type="entry name" value="TONB-DEPENDENT OUTER MEMBRANE RECEPTOR"/>
    <property type="match status" value="1"/>
</dbReference>
<keyword evidence="6" id="KW-0998">Cell outer membrane</keyword>
<evidence type="ECO:0000256" key="1">
    <source>
        <dbReference type="ARBA" id="ARBA00004571"/>
    </source>
</evidence>
<feature type="signal peptide" evidence="7">
    <location>
        <begin position="1"/>
        <end position="28"/>
    </location>
</feature>
<dbReference type="PANTHER" id="PTHR30069:SF46">
    <property type="entry name" value="OAR PROTEIN"/>
    <property type="match status" value="1"/>
</dbReference>
<feature type="chain" id="PRO_5032510178" description="TonB-dependent transporter Oar-like beta-barrel domain-containing protein" evidence="7">
    <location>
        <begin position="29"/>
        <end position="1129"/>
    </location>
</feature>
<dbReference type="InterPro" id="IPR057601">
    <property type="entry name" value="Oar-like_b-barrel"/>
</dbReference>
<evidence type="ECO:0000256" key="5">
    <source>
        <dbReference type="ARBA" id="ARBA00023136"/>
    </source>
</evidence>
<dbReference type="EMBL" id="JACCCU010000001">
    <property type="protein sequence ID" value="NYF88748.1"/>
    <property type="molecule type" value="Genomic_DNA"/>
</dbReference>
<keyword evidence="3" id="KW-1134">Transmembrane beta strand</keyword>
<dbReference type="Pfam" id="PF13620">
    <property type="entry name" value="CarboxypepD_reg"/>
    <property type="match status" value="1"/>
</dbReference>
<dbReference type="GO" id="GO:0044718">
    <property type="term" value="P:siderophore transmembrane transport"/>
    <property type="evidence" value="ECO:0007669"/>
    <property type="project" value="TreeGrafter"/>
</dbReference>
<proteinExistence type="predicted"/>
<dbReference type="AlphaFoldDB" id="A0A852V6X8"/>
<keyword evidence="4" id="KW-0812">Transmembrane</keyword>